<dbReference type="CDD" id="cd17686">
    <property type="entry name" value="RUN_RUBCN"/>
    <property type="match status" value="1"/>
</dbReference>
<dbReference type="InterPro" id="IPR052428">
    <property type="entry name" value="Autophagy_HostDef_Reg"/>
</dbReference>
<dbReference type="GO" id="GO:0005770">
    <property type="term" value="C:late endosome"/>
    <property type="evidence" value="ECO:0007669"/>
    <property type="project" value="UniProtKB-SubCell"/>
</dbReference>
<dbReference type="GO" id="GO:1901097">
    <property type="term" value="P:negative regulation of autophagosome maturation"/>
    <property type="evidence" value="ECO:0007669"/>
    <property type="project" value="TreeGrafter"/>
</dbReference>
<dbReference type="PROSITE" id="PS50826">
    <property type="entry name" value="RUN"/>
    <property type="match status" value="1"/>
</dbReference>
<dbReference type="SMART" id="SM01175">
    <property type="entry name" value="DUF4206"/>
    <property type="match status" value="1"/>
</dbReference>
<dbReference type="Ensembl" id="ENSOSIT00000001397.1">
    <property type="protein sequence ID" value="ENSOSIP00000001303.1"/>
    <property type="gene ID" value="ENSOSIG00000000713.1"/>
</dbReference>
<feature type="compositionally biased region" description="Basic and acidic residues" evidence="5">
    <location>
        <begin position="198"/>
        <end position="215"/>
    </location>
</feature>
<dbReference type="SUPFAM" id="SSF140741">
    <property type="entry name" value="RUN domain-like"/>
    <property type="match status" value="1"/>
</dbReference>
<dbReference type="GeneTree" id="ENSGT00940000165727"/>
<proteinExistence type="predicted"/>
<dbReference type="GO" id="GO:0005769">
    <property type="term" value="C:early endosome"/>
    <property type="evidence" value="ECO:0007669"/>
    <property type="project" value="TreeGrafter"/>
</dbReference>
<keyword evidence="4" id="KW-0072">Autophagy</keyword>
<feature type="compositionally biased region" description="Low complexity" evidence="5">
    <location>
        <begin position="219"/>
        <end position="232"/>
    </location>
</feature>
<evidence type="ECO:0000256" key="1">
    <source>
        <dbReference type="ARBA" id="ARBA00004603"/>
    </source>
</evidence>
<protein>
    <submittedName>
        <fullName evidence="7">Rubicon autophagy regulator</fullName>
    </submittedName>
</protein>
<dbReference type="GO" id="GO:1901981">
    <property type="term" value="F:phosphatidylinositol phosphate binding"/>
    <property type="evidence" value="ECO:0007669"/>
    <property type="project" value="TreeGrafter"/>
</dbReference>
<reference evidence="7" key="2">
    <citation type="submission" date="2025-09" db="UniProtKB">
        <authorList>
            <consortium name="Ensembl"/>
        </authorList>
    </citation>
    <scope>IDENTIFICATION</scope>
</reference>
<feature type="domain" description="RUN" evidence="6">
    <location>
        <begin position="1"/>
        <end position="120"/>
    </location>
</feature>
<evidence type="ECO:0000313" key="8">
    <source>
        <dbReference type="Proteomes" id="UP000694383"/>
    </source>
</evidence>
<evidence type="ECO:0000256" key="3">
    <source>
        <dbReference type="ARBA" id="ARBA00022753"/>
    </source>
</evidence>
<keyword evidence="8" id="KW-1185">Reference proteome</keyword>
<dbReference type="PANTHER" id="PTHR45971">
    <property type="entry name" value="PHOX (PX) DOMAIN-CONTAINING PROTEIN"/>
    <property type="match status" value="1"/>
</dbReference>
<evidence type="ECO:0000313" key="7">
    <source>
        <dbReference type="Ensembl" id="ENSOSIP00000001303.1"/>
    </source>
</evidence>
<comment type="subcellular location">
    <subcellularLocation>
        <location evidence="1">Late endosome</location>
    </subcellularLocation>
</comment>
<feature type="compositionally biased region" description="Acidic residues" evidence="5">
    <location>
        <begin position="173"/>
        <end position="183"/>
    </location>
</feature>
<feature type="compositionally biased region" description="Low complexity" evidence="5">
    <location>
        <begin position="378"/>
        <end position="390"/>
    </location>
</feature>
<feature type="region of interest" description="Disordered" evidence="5">
    <location>
        <begin position="142"/>
        <end position="251"/>
    </location>
</feature>
<evidence type="ECO:0000256" key="5">
    <source>
        <dbReference type="SAM" id="MobiDB-lite"/>
    </source>
</evidence>
<dbReference type="Proteomes" id="UP000694383">
    <property type="component" value="Unplaced"/>
</dbReference>
<dbReference type="InterPro" id="IPR048569">
    <property type="entry name" value="RUBC_PIKBD"/>
</dbReference>
<organism evidence="7 8">
    <name type="scientific">Oryzias sinensis</name>
    <name type="common">Chinese medaka</name>
    <dbReference type="NCBI Taxonomy" id="183150"/>
    <lineage>
        <taxon>Eukaryota</taxon>
        <taxon>Metazoa</taxon>
        <taxon>Chordata</taxon>
        <taxon>Craniata</taxon>
        <taxon>Vertebrata</taxon>
        <taxon>Euteleostomi</taxon>
        <taxon>Actinopterygii</taxon>
        <taxon>Neopterygii</taxon>
        <taxon>Teleostei</taxon>
        <taxon>Neoteleostei</taxon>
        <taxon>Acanthomorphata</taxon>
        <taxon>Ovalentaria</taxon>
        <taxon>Atherinomorphae</taxon>
        <taxon>Beloniformes</taxon>
        <taxon>Adrianichthyidae</taxon>
        <taxon>Oryziinae</taxon>
        <taxon>Oryzias</taxon>
    </lineage>
</organism>
<dbReference type="Pfam" id="PF21054">
    <property type="entry name" value="RUBC_PIKBD"/>
    <property type="match status" value="1"/>
</dbReference>
<dbReference type="Pfam" id="PF02759">
    <property type="entry name" value="RUN"/>
    <property type="match status" value="1"/>
</dbReference>
<evidence type="ECO:0000256" key="2">
    <source>
        <dbReference type="ARBA" id="ARBA00022553"/>
    </source>
</evidence>
<dbReference type="InterPro" id="IPR004012">
    <property type="entry name" value="Run_dom"/>
</dbReference>
<dbReference type="Gene3D" id="1.20.58.900">
    <property type="match status" value="1"/>
</dbReference>
<evidence type="ECO:0000256" key="4">
    <source>
        <dbReference type="ARBA" id="ARBA00023006"/>
    </source>
</evidence>
<accession>A0A8C7WPC4</accession>
<reference evidence="7" key="1">
    <citation type="submission" date="2025-08" db="UniProtKB">
        <authorList>
            <consortium name="Ensembl"/>
        </authorList>
    </citation>
    <scope>IDENTIFICATION</scope>
</reference>
<dbReference type="Pfam" id="PF13901">
    <property type="entry name" value="RH_dom"/>
    <property type="match status" value="1"/>
</dbReference>
<dbReference type="AlphaFoldDB" id="A0A8C7WPC4"/>
<dbReference type="SMART" id="SM00593">
    <property type="entry name" value="RUN"/>
    <property type="match status" value="1"/>
</dbReference>
<name>A0A8C7WPC4_9TELE</name>
<dbReference type="PANTHER" id="PTHR45971:SF3">
    <property type="entry name" value="RUN DOMAIN BECLIN-1-INTERACTING AND CYSTEINE-RICH DOMAIN-CONTAINING PROTEIN"/>
    <property type="match status" value="1"/>
</dbReference>
<dbReference type="GO" id="GO:0045806">
    <property type="term" value="P:negative regulation of endocytosis"/>
    <property type="evidence" value="ECO:0007669"/>
    <property type="project" value="TreeGrafter"/>
</dbReference>
<keyword evidence="2" id="KW-0597">Phosphoprotein</keyword>
<feature type="region of interest" description="Disordered" evidence="5">
    <location>
        <begin position="368"/>
        <end position="402"/>
    </location>
</feature>
<dbReference type="InterPro" id="IPR025258">
    <property type="entry name" value="RH_dom"/>
</dbReference>
<dbReference type="InterPro" id="IPR037213">
    <property type="entry name" value="Run_dom_sf"/>
</dbReference>
<keyword evidence="3" id="KW-0967">Endosome</keyword>
<evidence type="ECO:0000259" key="6">
    <source>
        <dbReference type="PROSITE" id="PS50826"/>
    </source>
</evidence>
<sequence>MNVKYNLQVYYKRRDYWPFVWCVRYISPHLASHVEQFSNLEPVLSNGIQSAGESYKAERWLLHSLQAHMLSAQLKPLLRHLGHTRKYYNDDAFLLSEPHVTAMFQCLEAVEQNNPKLLAQVDTVGVGSLGVPWVFVSRPEESGRLMTPPPGSGSIPCTFLTESPSPSLAQPEDSCDGDSDDGPEYLAIGNLGHRSRRDSRGSSHSSEQDETKDQYLQKSSVAPAAPRRSSFSEGQRGPGKTSRGHTRSFSDTGINQKLRNVVCVLVALDGSQHSSLQDGLFRKPSKGQSLISYLSEQDFGSCADLEKENAHFSISESLIAAIELMKYNLLRQEEECEEEGDSDSEIQQLKQKIRLRRQQIRRGRVPFCMPSQHHFHSTDSGGSRRSSQDSYQGLSDSGSAEEVEECELQGIGKLRNIKEKNTNSPSYLQSNSAESVAMGLLRQFEGMQLPAASELDWLVPEHDAPQKLLPIPNSLPISPDDGEHADIYKLRIRVRGNLEWAPPRPQIIFNIHPPPKRKIIVAKQNYRCAGCGTRIDPDYIKRLRYCEYLGRYFCQCCHENAQAVVPGRVLRKWDFSKYYVSNFARDLLSKIAGDPLFNPNDINSGLYKKIKALESVRVLRVQLFHMKNLLKACRFAKEVLDQFDGLPGHLTEDLHLYSLNDLTAVRNGELAPRMKELLKLGTMHVAGCMVRKRLQ</sequence>
<dbReference type="GO" id="GO:0006914">
    <property type="term" value="P:autophagy"/>
    <property type="evidence" value="ECO:0007669"/>
    <property type="project" value="UniProtKB-KW"/>
</dbReference>